<evidence type="ECO:0000256" key="1">
    <source>
        <dbReference type="SAM" id="MobiDB-lite"/>
    </source>
</evidence>
<dbReference type="PANTHER" id="PTHR40618:SF1">
    <property type="entry name" value="B-ZIP TRANSCRIPTION FACTOR (EUROFUNG)"/>
    <property type="match status" value="1"/>
</dbReference>
<evidence type="ECO:0008006" key="4">
    <source>
        <dbReference type="Google" id="ProtNLM"/>
    </source>
</evidence>
<protein>
    <recommendedName>
        <fullName evidence="4">BZIP domain-containing protein</fullName>
    </recommendedName>
</protein>
<sequence length="179" mass="19962">MSPQSVSPSSPNGKAEKEDRRKRNREAQKLFRKRRGKADKARLERLKRLGDVVERMSTVMVNFADRLLQQGTLQQYPALMASLQGVMAEVLALANEAGNPEEEPGIPGEESDSSTNRDRPSERKATLSGPLPDRTTTWDTPLPASGQQDAIFYPMVPTYTFAVPGLPVDHSQYTQIYMD</sequence>
<dbReference type="PANTHER" id="PTHR40618">
    <property type="entry name" value="B-ZIP TRANSCRIPTION FACTOR (EUROFUNG)-RELATED"/>
    <property type="match status" value="1"/>
</dbReference>
<name>A0A9W8RNI9_9HYPO</name>
<dbReference type="Proteomes" id="UP001152049">
    <property type="component" value="Unassembled WGS sequence"/>
</dbReference>
<accession>A0A9W8RNI9</accession>
<evidence type="ECO:0000313" key="2">
    <source>
        <dbReference type="EMBL" id="KAJ4245476.1"/>
    </source>
</evidence>
<feature type="region of interest" description="Disordered" evidence="1">
    <location>
        <begin position="94"/>
        <end position="144"/>
    </location>
</feature>
<evidence type="ECO:0000313" key="3">
    <source>
        <dbReference type="Proteomes" id="UP001152049"/>
    </source>
</evidence>
<dbReference type="AlphaFoldDB" id="A0A9W8RNI9"/>
<dbReference type="OrthoDB" id="3555317at2759"/>
<feature type="compositionally biased region" description="Basic and acidic residues" evidence="1">
    <location>
        <begin position="14"/>
        <end position="29"/>
    </location>
</feature>
<proteinExistence type="predicted"/>
<reference evidence="2" key="1">
    <citation type="submission" date="2022-09" db="EMBL/GenBank/DDBJ databases">
        <title>Fusarium specimens isolated from Avocado Roots.</title>
        <authorList>
            <person name="Stajich J."/>
            <person name="Roper C."/>
            <person name="Heimlech-Rivalta G."/>
        </authorList>
    </citation>
    <scope>NUCLEOTIDE SEQUENCE</scope>
    <source>
        <strain evidence="2">CF00136</strain>
    </source>
</reference>
<feature type="compositionally biased region" description="Basic and acidic residues" evidence="1">
    <location>
        <begin position="115"/>
        <end position="125"/>
    </location>
</feature>
<gene>
    <name evidence="2" type="ORF">NW762_013985</name>
</gene>
<keyword evidence="3" id="KW-1185">Reference proteome</keyword>
<organism evidence="2 3">
    <name type="scientific">Fusarium torreyae</name>
    <dbReference type="NCBI Taxonomy" id="1237075"/>
    <lineage>
        <taxon>Eukaryota</taxon>
        <taxon>Fungi</taxon>
        <taxon>Dikarya</taxon>
        <taxon>Ascomycota</taxon>
        <taxon>Pezizomycotina</taxon>
        <taxon>Sordariomycetes</taxon>
        <taxon>Hypocreomycetidae</taxon>
        <taxon>Hypocreales</taxon>
        <taxon>Nectriaceae</taxon>
        <taxon>Fusarium</taxon>
    </lineage>
</organism>
<feature type="region of interest" description="Disordered" evidence="1">
    <location>
        <begin position="1"/>
        <end position="40"/>
    </location>
</feature>
<feature type="compositionally biased region" description="Acidic residues" evidence="1">
    <location>
        <begin position="99"/>
        <end position="112"/>
    </location>
</feature>
<comment type="caution">
    <text evidence="2">The sequence shown here is derived from an EMBL/GenBank/DDBJ whole genome shotgun (WGS) entry which is preliminary data.</text>
</comment>
<dbReference type="EMBL" id="JAOQAZ010000046">
    <property type="protein sequence ID" value="KAJ4245476.1"/>
    <property type="molecule type" value="Genomic_DNA"/>
</dbReference>
<feature type="compositionally biased region" description="Polar residues" evidence="1">
    <location>
        <begin position="1"/>
        <end position="12"/>
    </location>
</feature>